<dbReference type="Pfam" id="PF13359">
    <property type="entry name" value="DDE_Tnp_4"/>
    <property type="match status" value="1"/>
</dbReference>
<evidence type="ECO:0000259" key="4">
    <source>
        <dbReference type="Pfam" id="PF13359"/>
    </source>
</evidence>
<dbReference type="InterPro" id="IPR027806">
    <property type="entry name" value="HARBI1_dom"/>
</dbReference>
<protein>
    <recommendedName>
        <fullName evidence="4">DDE Tnp4 domain-containing protein</fullName>
    </recommendedName>
</protein>
<comment type="caution">
    <text evidence="5">The sequence shown here is derived from an EMBL/GenBank/DDBJ whole genome shotgun (WGS) entry which is preliminary data.</text>
</comment>
<organism evidence="5 6">
    <name type="scientific">Phytophthora megakarya</name>
    <dbReference type="NCBI Taxonomy" id="4795"/>
    <lineage>
        <taxon>Eukaryota</taxon>
        <taxon>Sar</taxon>
        <taxon>Stramenopiles</taxon>
        <taxon>Oomycota</taxon>
        <taxon>Peronosporomycetes</taxon>
        <taxon>Peronosporales</taxon>
        <taxon>Peronosporaceae</taxon>
        <taxon>Phytophthora</taxon>
    </lineage>
</organism>
<accession>A0A225UH34</accession>
<dbReference type="OrthoDB" id="128483at2759"/>
<gene>
    <name evidence="5" type="ORF">PHMEG_00038723</name>
</gene>
<evidence type="ECO:0000313" key="6">
    <source>
        <dbReference type="Proteomes" id="UP000198211"/>
    </source>
</evidence>
<feature type="region of interest" description="Disordered" evidence="3">
    <location>
        <begin position="149"/>
        <end position="203"/>
    </location>
</feature>
<name>A0A225UH34_9STRA</name>
<dbReference type="EMBL" id="NBNE01018316">
    <property type="protein sequence ID" value="OWY92328.1"/>
    <property type="molecule type" value="Genomic_DNA"/>
</dbReference>
<evidence type="ECO:0000256" key="1">
    <source>
        <dbReference type="ARBA" id="ARBA00001968"/>
    </source>
</evidence>
<evidence type="ECO:0000256" key="3">
    <source>
        <dbReference type="SAM" id="MobiDB-lite"/>
    </source>
</evidence>
<feature type="domain" description="DDE Tnp4" evidence="4">
    <location>
        <begin position="32"/>
        <end position="114"/>
    </location>
</feature>
<reference evidence="6" key="1">
    <citation type="submission" date="2017-03" db="EMBL/GenBank/DDBJ databases">
        <title>Phytopthora megakarya and P. palmivora, two closely related causual agents of cacao black pod achieved similar genome size and gene model numbers by different mechanisms.</title>
        <authorList>
            <person name="Ali S."/>
            <person name="Shao J."/>
            <person name="Larry D.J."/>
            <person name="Kronmiller B."/>
            <person name="Shen D."/>
            <person name="Strem M.D."/>
            <person name="Melnick R.L."/>
            <person name="Guiltinan M.J."/>
            <person name="Tyler B.M."/>
            <person name="Meinhardt L.W."/>
            <person name="Bailey B.A."/>
        </authorList>
    </citation>
    <scope>NUCLEOTIDE SEQUENCE [LARGE SCALE GENOMIC DNA]</scope>
    <source>
        <strain evidence="6">zdho120</strain>
    </source>
</reference>
<proteinExistence type="predicted"/>
<feature type="compositionally biased region" description="Acidic residues" evidence="3">
    <location>
        <begin position="194"/>
        <end position="203"/>
    </location>
</feature>
<dbReference type="Proteomes" id="UP000198211">
    <property type="component" value="Unassembled WGS sequence"/>
</dbReference>
<keyword evidence="6" id="KW-1185">Reference proteome</keyword>
<keyword evidence="2" id="KW-0479">Metal-binding</keyword>
<comment type="cofactor">
    <cofactor evidence="1">
        <name>a divalent metal cation</name>
        <dbReference type="ChEBI" id="CHEBI:60240"/>
    </cofactor>
</comment>
<evidence type="ECO:0000313" key="5">
    <source>
        <dbReference type="EMBL" id="OWY92328.1"/>
    </source>
</evidence>
<feature type="compositionally biased region" description="Low complexity" evidence="3">
    <location>
        <begin position="162"/>
        <end position="184"/>
    </location>
</feature>
<dbReference type="GO" id="GO:0046872">
    <property type="term" value="F:metal ion binding"/>
    <property type="evidence" value="ECO:0007669"/>
    <property type="project" value="UniProtKB-KW"/>
</dbReference>
<evidence type="ECO:0000256" key="2">
    <source>
        <dbReference type="ARBA" id="ARBA00022723"/>
    </source>
</evidence>
<sequence>MEFEEGIRLLCRRHKTTAKGEGSTSFAAMWGVLADKGYQGLDKSIRAIIPKRRPRGAALTFDEESRNRRVSSARVLVENYFGRMTSLWRVCSTTFTWHESKFDRIINICVALTNFHARLHPLRAEDQYLYEQILSRYVSMAEEQRRKRQRERVIAESRRASARTSLDSTASSSTIRSSSLASTTMGDSSQEILQECEEVSQAY</sequence>
<dbReference type="AlphaFoldDB" id="A0A225UH34"/>